<dbReference type="PANTHER" id="PTHR22601">
    <property type="entry name" value="ISP4 LIKE PROTEIN"/>
    <property type="match status" value="1"/>
</dbReference>
<comment type="similarity">
    <text evidence="2">Belongs to the oligopeptide OPT transporter (TC 2.A.67.1) family.</text>
</comment>
<keyword evidence="6" id="KW-0653">Protein transport</keyword>
<dbReference type="EnsemblPlants" id="LPERR08G15830.1">
    <property type="protein sequence ID" value="LPERR08G15830.1"/>
    <property type="gene ID" value="LPERR08G15830"/>
</dbReference>
<keyword evidence="8 9" id="KW-0472">Membrane</keyword>
<evidence type="ECO:0000313" key="11">
    <source>
        <dbReference type="Proteomes" id="UP000032180"/>
    </source>
</evidence>
<evidence type="ECO:0000256" key="7">
    <source>
        <dbReference type="ARBA" id="ARBA00022989"/>
    </source>
</evidence>
<proteinExistence type="inferred from homology"/>
<keyword evidence="3" id="KW-0813">Transport</keyword>
<evidence type="ECO:0000256" key="8">
    <source>
        <dbReference type="ARBA" id="ARBA00023136"/>
    </source>
</evidence>
<feature type="transmembrane region" description="Helical" evidence="9">
    <location>
        <begin position="526"/>
        <end position="550"/>
    </location>
</feature>
<feature type="transmembrane region" description="Helical" evidence="9">
    <location>
        <begin position="146"/>
        <end position="167"/>
    </location>
</feature>
<dbReference type="NCBIfam" id="TIGR00728">
    <property type="entry name" value="OPT_sfam"/>
    <property type="match status" value="1"/>
</dbReference>
<feature type="transmembrane region" description="Helical" evidence="9">
    <location>
        <begin position="592"/>
        <end position="615"/>
    </location>
</feature>
<evidence type="ECO:0000256" key="9">
    <source>
        <dbReference type="SAM" id="Phobius"/>
    </source>
</evidence>
<feature type="transmembrane region" description="Helical" evidence="9">
    <location>
        <begin position="41"/>
        <end position="60"/>
    </location>
</feature>
<dbReference type="Proteomes" id="UP000032180">
    <property type="component" value="Chromosome 8"/>
</dbReference>
<reference evidence="11" key="2">
    <citation type="submission" date="2013-12" db="EMBL/GenBank/DDBJ databases">
        <authorList>
            <person name="Yu Y."/>
            <person name="Lee S."/>
            <person name="de Baynast K."/>
            <person name="Wissotski M."/>
            <person name="Liu L."/>
            <person name="Talag J."/>
            <person name="Goicoechea J."/>
            <person name="Angelova A."/>
            <person name="Jetty R."/>
            <person name="Kudrna D."/>
            <person name="Golser W."/>
            <person name="Rivera L."/>
            <person name="Zhang J."/>
            <person name="Wing R."/>
        </authorList>
    </citation>
    <scope>NUCLEOTIDE SEQUENCE</scope>
</reference>
<dbReference type="GO" id="GO:0015031">
    <property type="term" value="P:protein transport"/>
    <property type="evidence" value="ECO:0007669"/>
    <property type="project" value="UniProtKB-KW"/>
</dbReference>
<reference evidence="10 11" key="1">
    <citation type="submission" date="2012-08" db="EMBL/GenBank/DDBJ databases">
        <title>Oryza genome evolution.</title>
        <authorList>
            <person name="Wing R.A."/>
        </authorList>
    </citation>
    <scope>NUCLEOTIDE SEQUENCE</scope>
</reference>
<feature type="transmembrane region" description="Helical" evidence="9">
    <location>
        <begin position="66"/>
        <end position="87"/>
    </location>
</feature>
<protein>
    <submittedName>
        <fullName evidence="10">Uncharacterized protein</fullName>
    </submittedName>
</protein>
<dbReference type="Gramene" id="LPERR08G15830.1">
    <property type="protein sequence ID" value="LPERR08G15830.1"/>
    <property type="gene ID" value="LPERR08G15830"/>
</dbReference>
<dbReference type="InterPro" id="IPR004648">
    <property type="entry name" value="Oligpept_transpt"/>
</dbReference>
<feature type="transmembrane region" description="Helical" evidence="9">
    <location>
        <begin position="444"/>
        <end position="464"/>
    </location>
</feature>
<feature type="transmembrane region" description="Helical" evidence="9">
    <location>
        <begin position="476"/>
        <end position="496"/>
    </location>
</feature>
<comment type="subcellular location">
    <subcellularLocation>
        <location evidence="1">Membrane</location>
        <topology evidence="1">Multi-pass membrane protein</topology>
    </subcellularLocation>
</comment>
<feature type="transmembrane region" description="Helical" evidence="9">
    <location>
        <begin position="209"/>
        <end position="241"/>
    </location>
</feature>
<evidence type="ECO:0000313" key="10">
    <source>
        <dbReference type="EnsemblPlants" id="LPERR08G15830.1"/>
    </source>
</evidence>
<name>A0A0D9X976_9ORYZ</name>
<dbReference type="AlphaFoldDB" id="A0A0D9X976"/>
<keyword evidence="4 9" id="KW-0812">Transmembrane</keyword>
<dbReference type="GO" id="GO:0035673">
    <property type="term" value="F:oligopeptide transmembrane transporter activity"/>
    <property type="evidence" value="ECO:0007669"/>
    <property type="project" value="InterPro"/>
</dbReference>
<accession>A0A0D9X976</accession>
<reference evidence="10" key="3">
    <citation type="submission" date="2015-04" db="UniProtKB">
        <authorList>
            <consortium name="EnsemblPlants"/>
        </authorList>
    </citation>
    <scope>IDENTIFICATION</scope>
</reference>
<evidence type="ECO:0000256" key="4">
    <source>
        <dbReference type="ARBA" id="ARBA00022692"/>
    </source>
</evidence>
<evidence type="ECO:0000256" key="5">
    <source>
        <dbReference type="ARBA" id="ARBA00022856"/>
    </source>
</evidence>
<dbReference type="HOGENOM" id="CLU_004965_0_1_1"/>
<evidence type="ECO:0000256" key="1">
    <source>
        <dbReference type="ARBA" id="ARBA00004141"/>
    </source>
</evidence>
<evidence type="ECO:0000256" key="2">
    <source>
        <dbReference type="ARBA" id="ARBA00005484"/>
    </source>
</evidence>
<feature type="transmembrane region" description="Helical" evidence="9">
    <location>
        <begin position="278"/>
        <end position="304"/>
    </location>
</feature>
<feature type="transmembrane region" description="Helical" evidence="9">
    <location>
        <begin position="415"/>
        <end position="432"/>
    </location>
</feature>
<organism evidence="10 11">
    <name type="scientific">Leersia perrieri</name>
    <dbReference type="NCBI Taxonomy" id="77586"/>
    <lineage>
        <taxon>Eukaryota</taxon>
        <taxon>Viridiplantae</taxon>
        <taxon>Streptophyta</taxon>
        <taxon>Embryophyta</taxon>
        <taxon>Tracheophyta</taxon>
        <taxon>Spermatophyta</taxon>
        <taxon>Magnoliopsida</taxon>
        <taxon>Liliopsida</taxon>
        <taxon>Poales</taxon>
        <taxon>Poaceae</taxon>
        <taxon>BOP clade</taxon>
        <taxon>Oryzoideae</taxon>
        <taxon>Oryzeae</taxon>
        <taxon>Oryzinae</taxon>
        <taxon>Leersia</taxon>
    </lineage>
</organism>
<feature type="transmembrane region" description="Helical" evidence="9">
    <location>
        <begin position="253"/>
        <end position="272"/>
    </location>
</feature>
<keyword evidence="5" id="KW-0571">Peptide transport</keyword>
<feature type="transmembrane region" description="Helical" evidence="9">
    <location>
        <begin position="627"/>
        <end position="648"/>
    </location>
</feature>
<dbReference type="InterPro" id="IPR004813">
    <property type="entry name" value="OPT"/>
</dbReference>
<dbReference type="GO" id="GO:0016020">
    <property type="term" value="C:membrane"/>
    <property type="evidence" value="ECO:0007669"/>
    <property type="project" value="UniProtKB-SubCell"/>
</dbReference>
<keyword evidence="7 9" id="KW-1133">Transmembrane helix</keyword>
<dbReference type="Pfam" id="PF03169">
    <property type="entry name" value="OPT"/>
    <property type="match status" value="1"/>
</dbReference>
<sequence>MMEREQGGRDGEVGKLGIEQAILIAPATDDPNLCVLTFRSLFVGITGCIIISFVSVFTSFRQNPVIIPFIAILMGCLFLGKIMAIALPPKDIRIPWTRITFSLNPGPFNMKEHVVSYTIFSSGLTSSPVQDLFVLMRVYLTTMHPVLFFLLLMTTYIIPYGFATLFFKIYVNPPEMWCPEVLPFVSLFRTLHEEEKEVNSMGSLPKDQLLLLVGICSFTYYIVPVYLFPSISTLSLVCWIWKKSVLAHQLGSGMHGLGLGSIGFDWTTISSFTGNPLVLPFSAIVNMTAGFFLFAYIIVPIAYWTDSFKAKRFPLVSTEIYDSYGNIFSISKVLNEKKFEFVLEGYESYSQIYLSITRACSLGFEFACLASSLSEMALVHGRYFLIQAKKSFVGSEKDCEDYHVNVMKKYDNIPWWWGCVLLSIMTILAMLACEGFGNQIQLRYWGLLLAYLFVLVFLPPFSILRATTAQEPPLRFFMLLIIGYLYPGKPLGNMAFTSYSSRVLSDTLGTIGMYKLGHYLKIPPRALFFSQIIGALILTCTDYIATLWLFSNVENICKPDLLPKGSPWTCPYIQIAYSDMMIWGVIGPSRVFYPAAGAVNYISCIIFIFTIKFALYKKKEWWDKHIYLLSVGLDTGVALMAFLVMFALQMHDINGIDWWGLEVSDHCPLAKCPTQPGVAVEGCPVFL</sequence>
<evidence type="ECO:0000256" key="6">
    <source>
        <dbReference type="ARBA" id="ARBA00022927"/>
    </source>
</evidence>
<dbReference type="eggNOG" id="KOG2262">
    <property type="taxonomic scope" value="Eukaryota"/>
</dbReference>
<keyword evidence="11" id="KW-1185">Reference proteome</keyword>
<evidence type="ECO:0000256" key="3">
    <source>
        <dbReference type="ARBA" id="ARBA00022448"/>
    </source>
</evidence>